<protein>
    <submittedName>
        <fullName evidence="2">Uncharacterized protein</fullName>
    </submittedName>
</protein>
<feature type="transmembrane region" description="Helical" evidence="1">
    <location>
        <begin position="20"/>
        <end position="46"/>
    </location>
</feature>
<sequence length="256" mass="28805">MEPLKYRWKARFIGEVDRILTVMTICFIVLRIVGAISASCILALGIHRPGEKYLGIRGVPSFALFEFNIGMRGNSDTIQKKDGLIEKEDFYSVSLYVWIVVCVTWFVLATALLVSFLEFAAANKLIKSTPVETEADYAKENACYWRNINIIFTMLSGFNFFSGQLFLHIITGIIMVIRVIAICVVQMYINELDLRIASEDEIVPVESHAMYSLQDETPTCSGSKTKSNKRPRMNCHYTAKMGNNAASAYAEIYACA</sequence>
<dbReference type="EMBL" id="LNIX01000001">
    <property type="protein sequence ID" value="OXA64840.1"/>
    <property type="molecule type" value="Genomic_DNA"/>
</dbReference>
<evidence type="ECO:0000313" key="3">
    <source>
        <dbReference type="Proteomes" id="UP000198287"/>
    </source>
</evidence>
<evidence type="ECO:0000256" key="1">
    <source>
        <dbReference type="SAM" id="Phobius"/>
    </source>
</evidence>
<keyword evidence="3" id="KW-1185">Reference proteome</keyword>
<reference evidence="2 3" key="1">
    <citation type="submission" date="2015-12" db="EMBL/GenBank/DDBJ databases">
        <title>The genome of Folsomia candida.</title>
        <authorList>
            <person name="Faddeeva A."/>
            <person name="Derks M.F."/>
            <person name="Anvar Y."/>
            <person name="Smit S."/>
            <person name="Van Straalen N."/>
            <person name="Roelofs D."/>
        </authorList>
    </citation>
    <scope>NUCLEOTIDE SEQUENCE [LARGE SCALE GENOMIC DNA]</scope>
    <source>
        <strain evidence="2 3">VU population</strain>
        <tissue evidence="2">Whole body</tissue>
    </source>
</reference>
<accession>A0A226F680</accession>
<dbReference type="Proteomes" id="UP000198287">
    <property type="component" value="Unassembled WGS sequence"/>
</dbReference>
<keyword evidence="1" id="KW-0472">Membrane</keyword>
<name>A0A226F680_FOLCA</name>
<organism evidence="2 3">
    <name type="scientific">Folsomia candida</name>
    <name type="common">Springtail</name>
    <dbReference type="NCBI Taxonomy" id="158441"/>
    <lineage>
        <taxon>Eukaryota</taxon>
        <taxon>Metazoa</taxon>
        <taxon>Ecdysozoa</taxon>
        <taxon>Arthropoda</taxon>
        <taxon>Hexapoda</taxon>
        <taxon>Collembola</taxon>
        <taxon>Entomobryomorpha</taxon>
        <taxon>Isotomoidea</taxon>
        <taxon>Isotomidae</taxon>
        <taxon>Proisotominae</taxon>
        <taxon>Folsomia</taxon>
    </lineage>
</organism>
<gene>
    <name evidence="2" type="ORF">Fcan01_01694</name>
</gene>
<keyword evidence="1" id="KW-1133">Transmembrane helix</keyword>
<evidence type="ECO:0000313" key="2">
    <source>
        <dbReference type="EMBL" id="OXA64840.1"/>
    </source>
</evidence>
<dbReference type="AlphaFoldDB" id="A0A226F680"/>
<keyword evidence="1" id="KW-0812">Transmembrane</keyword>
<proteinExistence type="predicted"/>
<feature type="transmembrane region" description="Helical" evidence="1">
    <location>
        <begin position="95"/>
        <end position="122"/>
    </location>
</feature>
<comment type="caution">
    <text evidence="2">The sequence shown here is derived from an EMBL/GenBank/DDBJ whole genome shotgun (WGS) entry which is preliminary data.</text>
</comment>